<name>A0A1D8URT1_9PROT</name>
<dbReference type="EMBL" id="CP014674">
    <property type="protein sequence ID" value="AOX16344.1"/>
    <property type="molecule type" value="Genomic_DNA"/>
</dbReference>
<dbReference type="RefSeq" id="WP_070402121.1">
    <property type="nucleotide sequence ID" value="NZ_BJVW01000002.1"/>
</dbReference>
<dbReference type="AlphaFoldDB" id="A0A1D8URT1"/>
<dbReference type="Proteomes" id="UP000179145">
    <property type="component" value="Chromosome"/>
</dbReference>
<dbReference type="Pfam" id="PF20135">
    <property type="entry name" value="DUF6525"/>
    <property type="match status" value="1"/>
</dbReference>
<dbReference type="KEGG" id="kba:A0U89_03525"/>
<dbReference type="InterPro" id="IPR045386">
    <property type="entry name" value="DUF6525"/>
</dbReference>
<evidence type="ECO:0000313" key="2">
    <source>
        <dbReference type="Proteomes" id="UP000179145"/>
    </source>
</evidence>
<accession>A0A1D8URT1</accession>
<sequence>MSHCPTDNDGTPRKEIWRRYAGDEWEAFDQLPLPIRRRLMEHAYDAWSVNAFMLWRHYKRVHGKTPRAEAALKRYLDYCERLELQAFAEKHEEIPHISASATTLRYSKEAGNKKSAA</sequence>
<gene>
    <name evidence="1" type="ORF">A0U89_03525</name>
</gene>
<organism evidence="1 2">
    <name type="scientific">Kozakia baliensis</name>
    <dbReference type="NCBI Taxonomy" id="153496"/>
    <lineage>
        <taxon>Bacteria</taxon>
        <taxon>Pseudomonadati</taxon>
        <taxon>Pseudomonadota</taxon>
        <taxon>Alphaproteobacteria</taxon>
        <taxon>Acetobacterales</taxon>
        <taxon>Acetobacteraceae</taxon>
        <taxon>Kozakia</taxon>
    </lineage>
</organism>
<keyword evidence="2" id="KW-1185">Reference proteome</keyword>
<protein>
    <submittedName>
        <fullName evidence="1">Uncharacterized protein</fullName>
    </submittedName>
</protein>
<evidence type="ECO:0000313" key="1">
    <source>
        <dbReference type="EMBL" id="AOX16344.1"/>
    </source>
</evidence>
<reference evidence="1 2" key="1">
    <citation type="journal article" date="2016" name="Microb. Cell Fact.">
        <title>Dissection of exopolysaccharide biosynthesis in Kozakia baliensis.</title>
        <authorList>
            <person name="Brandt J.U."/>
            <person name="Jakob F."/>
            <person name="Behr J."/>
            <person name="Geissler A.J."/>
            <person name="Vogel R.F."/>
        </authorList>
    </citation>
    <scope>NUCLEOTIDE SEQUENCE [LARGE SCALE GENOMIC DNA]</scope>
    <source>
        <strain evidence="1 2">DSM 14400</strain>
    </source>
</reference>
<proteinExistence type="predicted"/>
<dbReference type="OrthoDB" id="7267739at2"/>
<dbReference type="STRING" id="153496.A0U89_03525"/>